<name>A0A089ZVH8_METFO</name>
<sequence>MNNVRNGCEMACIVGSEMCFKCMSPEEIEAEIRAEDMALAEMERGIFLAEHDFEEDSEFRLRTCPG</sequence>
<proteinExistence type="predicted"/>
<organism evidence="1 2">
    <name type="scientific">Methanobacterium formicicum</name>
    <dbReference type="NCBI Taxonomy" id="2162"/>
    <lineage>
        <taxon>Archaea</taxon>
        <taxon>Methanobacteriati</taxon>
        <taxon>Methanobacteriota</taxon>
        <taxon>Methanomada group</taxon>
        <taxon>Methanobacteria</taxon>
        <taxon>Methanobacteriales</taxon>
        <taxon>Methanobacteriaceae</taxon>
        <taxon>Methanobacterium</taxon>
    </lineage>
</organism>
<accession>A0A089ZVH8</accession>
<dbReference type="KEGG" id="mfc:BRM9_1647"/>
<dbReference type="Proteomes" id="UP000029661">
    <property type="component" value="Chromosome"/>
</dbReference>
<evidence type="ECO:0000313" key="1">
    <source>
        <dbReference type="EMBL" id="AIS32459.1"/>
    </source>
</evidence>
<dbReference type="GeneID" id="24792815"/>
<gene>
    <name evidence="1" type="ORF">BRM9_1647</name>
</gene>
<dbReference type="AlphaFoldDB" id="A0A089ZVH8"/>
<protein>
    <submittedName>
        <fullName evidence="1">Uncharacterized protein</fullName>
    </submittedName>
</protein>
<reference evidence="1 2" key="1">
    <citation type="submission" date="2013-12" db="EMBL/GenBank/DDBJ databases">
        <title>The complete genome sequence of Methanobacterium sp. BRM9.</title>
        <authorList>
            <consortium name="Pastoral Greenhouse Gas Research Consortium"/>
            <person name="Kelly W.J."/>
            <person name="Leahy S.C."/>
            <person name="Perry R."/>
            <person name="Li D."/>
            <person name="Altermann E."/>
            <person name="Lambie S.C."/>
            <person name="Attwood G.T."/>
        </authorList>
    </citation>
    <scope>NUCLEOTIDE SEQUENCE [LARGE SCALE GENOMIC DNA]</scope>
    <source>
        <strain evidence="1 2">BRM9</strain>
    </source>
</reference>
<dbReference type="STRING" id="2162.BRM9_1647"/>
<evidence type="ECO:0000313" key="2">
    <source>
        <dbReference type="Proteomes" id="UP000029661"/>
    </source>
</evidence>
<dbReference type="RefSeq" id="WP_048085411.1">
    <property type="nucleotide sequence ID" value="NZ_CP006933.1"/>
</dbReference>
<dbReference type="EMBL" id="CP006933">
    <property type="protein sequence ID" value="AIS32459.1"/>
    <property type="molecule type" value="Genomic_DNA"/>
</dbReference>